<proteinExistence type="predicted"/>
<dbReference type="NCBIfam" id="TIGR04256">
    <property type="entry name" value="GxxExxY"/>
    <property type="match status" value="1"/>
</dbReference>
<evidence type="ECO:0000313" key="2">
    <source>
        <dbReference type="Proteomes" id="UP000050277"/>
    </source>
</evidence>
<dbReference type="EMBL" id="LGKP01000040">
    <property type="protein sequence ID" value="KPL80310.1"/>
    <property type="molecule type" value="Genomic_DNA"/>
</dbReference>
<comment type="caution">
    <text evidence="1">The sequence shown here is derived from an EMBL/GenBank/DDBJ whole genome shotgun (WGS) entry which is preliminary data.</text>
</comment>
<dbReference type="AlphaFoldDB" id="A0A0P6XBY9"/>
<reference evidence="1 2" key="1">
    <citation type="submission" date="2015-07" db="EMBL/GenBank/DDBJ databases">
        <title>Whole genome sequence of Herpetosiphon geysericola DSM 7119.</title>
        <authorList>
            <person name="Hemp J."/>
            <person name="Ward L.M."/>
            <person name="Pace L.A."/>
            <person name="Fischer W.W."/>
        </authorList>
    </citation>
    <scope>NUCLEOTIDE SEQUENCE [LARGE SCALE GENOMIC DNA]</scope>
    <source>
        <strain evidence="1 2">DSM 7119</strain>
    </source>
</reference>
<gene>
    <name evidence="1" type="ORF">SE18_25010</name>
</gene>
<protein>
    <submittedName>
        <fullName evidence="1">NADH:ubiquinone oxidoreductase</fullName>
    </submittedName>
</protein>
<dbReference type="OrthoDB" id="9806869at2"/>
<keyword evidence="2" id="KW-1185">Reference proteome</keyword>
<dbReference type="Proteomes" id="UP000050277">
    <property type="component" value="Unassembled WGS sequence"/>
</dbReference>
<dbReference type="Pfam" id="PF13366">
    <property type="entry name" value="PDDEXK_3"/>
    <property type="match status" value="1"/>
</dbReference>
<dbReference type="InterPro" id="IPR026350">
    <property type="entry name" value="GxxExxY"/>
</dbReference>
<accession>A0A0P6XBY9</accession>
<dbReference type="STRING" id="70996.SE18_25010"/>
<keyword evidence="1" id="KW-0830">Ubiquinone</keyword>
<sequence>MPLLLADEAFAVVGAAIEVHRELGSGFLEAVYQEALEFEFTQRQIPFIRQQPLPIRYKQTILNKLYIADLVCFDQIIVEIKAIQQLTSVEHAQLLNYLKATHKPLGILMNFHSRPTLEWKRLILSNDT</sequence>
<dbReference type="PATRIC" id="fig|70996.4.peg.5126"/>
<name>A0A0P6XBY9_9CHLR</name>
<evidence type="ECO:0000313" key="1">
    <source>
        <dbReference type="EMBL" id="KPL80310.1"/>
    </source>
</evidence>
<organism evidence="1 2">
    <name type="scientific">Herpetosiphon geysericola</name>
    <dbReference type="NCBI Taxonomy" id="70996"/>
    <lineage>
        <taxon>Bacteria</taxon>
        <taxon>Bacillati</taxon>
        <taxon>Chloroflexota</taxon>
        <taxon>Chloroflexia</taxon>
        <taxon>Herpetosiphonales</taxon>
        <taxon>Herpetosiphonaceae</taxon>
        <taxon>Herpetosiphon</taxon>
    </lineage>
</organism>
<dbReference type="RefSeq" id="WP_054537200.1">
    <property type="nucleotide sequence ID" value="NZ_LGKP01000040.1"/>
</dbReference>